<proteinExistence type="predicted"/>
<name>A0ABN2K1P4_9MICO</name>
<dbReference type="InterPro" id="IPR012347">
    <property type="entry name" value="Ferritin-like"/>
</dbReference>
<evidence type="ECO:0000313" key="3">
    <source>
        <dbReference type="Proteomes" id="UP001501475"/>
    </source>
</evidence>
<dbReference type="Pfam" id="PF13794">
    <property type="entry name" value="MiaE_2"/>
    <property type="match status" value="1"/>
</dbReference>
<dbReference type="InterPro" id="IPR059125">
    <property type="entry name" value="Ferritin_actino"/>
</dbReference>
<feature type="domain" description="Ferritin-like" evidence="1">
    <location>
        <begin position="32"/>
        <end position="213"/>
    </location>
</feature>
<protein>
    <submittedName>
        <fullName evidence="2">Ferritin-like domain-containing protein</fullName>
    </submittedName>
</protein>
<comment type="caution">
    <text evidence="2">The sequence shown here is derived from an EMBL/GenBank/DDBJ whole genome shotgun (WGS) entry which is preliminary data.</text>
</comment>
<reference evidence="2 3" key="1">
    <citation type="journal article" date="2019" name="Int. J. Syst. Evol. Microbiol.">
        <title>The Global Catalogue of Microorganisms (GCM) 10K type strain sequencing project: providing services to taxonomists for standard genome sequencing and annotation.</title>
        <authorList>
            <consortium name="The Broad Institute Genomics Platform"/>
            <consortium name="The Broad Institute Genome Sequencing Center for Infectious Disease"/>
            <person name="Wu L."/>
            <person name="Ma J."/>
        </authorList>
    </citation>
    <scope>NUCLEOTIDE SEQUENCE [LARGE SCALE GENOMIC DNA]</scope>
    <source>
        <strain evidence="2 3">JCM 15591</strain>
    </source>
</reference>
<dbReference type="Proteomes" id="UP001501475">
    <property type="component" value="Unassembled WGS sequence"/>
</dbReference>
<evidence type="ECO:0000313" key="2">
    <source>
        <dbReference type="EMBL" id="GAA1746527.1"/>
    </source>
</evidence>
<organism evidence="2 3">
    <name type="scientific">Nostocoides vanveenii</name>
    <dbReference type="NCBI Taxonomy" id="330835"/>
    <lineage>
        <taxon>Bacteria</taxon>
        <taxon>Bacillati</taxon>
        <taxon>Actinomycetota</taxon>
        <taxon>Actinomycetes</taxon>
        <taxon>Micrococcales</taxon>
        <taxon>Intrasporangiaceae</taxon>
        <taxon>Nostocoides</taxon>
    </lineage>
</organism>
<keyword evidence="3" id="KW-1185">Reference proteome</keyword>
<dbReference type="Gene3D" id="1.20.1260.10">
    <property type="match status" value="1"/>
</dbReference>
<dbReference type="CDD" id="cd00657">
    <property type="entry name" value="Ferritin_like"/>
    <property type="match status" value="1"/>
</dbReference>
<sequence>MPTGHLLSGRFYRPSGSTLSHVPSDPLDDLAFRGAVGDVLAVLAYGEISAFSRLATDADLAPTLAGREQLARLAMTAFGNYDLLAGRLRELGVDPEDAVAPYVASFTAYHERTRPSNWLEGIVKAYVGDGIATDFFREIAAYVDPTSRAVILRALDDQVRSDQLLDIARVALIADPVVSGRLALWGRRLMGEALSQAQRVAAERESLASLLSGRFGGPGFDLAQLGEMFQRLAERHTDRMARLGLSA</sequence>
<evidence type="ECO:0000259" key="1">
    <source>
        <dbReference type="Pfam" id="PF13794"/>
    </source>
</evidence>
<gene>
    <name evidence="2" type="ORF">GCM10009810_03840</name>
</gene>
<dbReference type="EMBL" id="BAAAPN010000011">
    <property type="protein sequence ID" value="GAA1746527.1"/>
    <property type="molecule type" value="Genomic_DNA"/>
</dbReference>
<accession>A0ABN2K1P4</accession>